<gene>
    <name evidence="2" type="ORF">BCF38_10321</name>
    <name evidence="3" type="ORF">SAMN05421539_10321</name>
</gene>
<evidence type="ECO:0000256" key="1">
    <source>
        <dbReference type="ARBA" id="ARBA00038414"/>
    </source>
</evidence>
<dbReference type="InterPro" id="IPR052186">
    <property type="entry name" value="Hydantoin_racemase-like"/>
</dbReference>
<dbReference type="Pfam" id="PF01177">
    <property type="entry name" value="Asp_Glu_race"/>
    <property type="match status" value="1"/>
</dbReference>
<evidence type="ECO:0000313" key="5">
    <source>
        <dbReference type="Proteomes" id="UP000251571"/>
    </source>
</evidence>
<dbReference type="PANTHER" id="PTHR28047">
    <property type="entry name" value="PROTEIN DCG1"/>
    <property type="match status" value="1"/>
</dbReference>
<dbReference type="AlphaFoldDB" id="A0A2Y9AJ72"/>
<dbReference type="InterPro" id="IPR053714">
    <property type="entry name" value="Iso_Racemase_Enz_sf"/>
</dbReference>
<dbReference type="OrthoDB" id="9791723at2"/>
<evidence type="ECO:0000313" key="2">
    <source>
        <dbReference type="EMBL" id="PWJ20206.1"/>
    </source>
</evidence>
<proteinExistence type="inferred from homology"/>
<organism evidence="3 5">
    <name type="scientific">Jannaschia seohaensis</name>
    <dbReference type="NCBI Taxonomy" id="475081"/>
    <lineage>
        <taxon>Bacteria</taxon>
        <taxon>Pseudomonadati</taxon>
        <taxon>Pseudomonadota</taxon>
        <taxon>Alphaproteobacteria</taxon>
        <taxon>Rhodobacterales</taxon>
        <taxon>Roseobacteraceae</taxon>
        <taxon>Jannaschia</taxon>
    </lineage>
</organism>
<dbReference type="PANTHER" id="PTHR28047:SF5">
    <property type="entry name" value="PROTEIN DCG1"/>
    <property type="match status" value="1"/>
</dbReference>
<evidence type="ECO:0000313" key="3">
    <source>
        <dbReference type="EMBL" id="SSA44195.1"/>
    </source>
</evidence>
<dbReference type="EMBL" id="UETC01000003">
    <property type="protein sequence ID" value="SSA44195.1"/>
    <property type="molecule type" value="Genomic_DNA"/>
</dbReference>
<sequence length="250" mass="25936">MRILLVNPNMTKAMTDRMAGIARAVLPEGMDLVPLTAERGFPYIASRAEAQVGGAVAYEMIAAHAETADAAILAAFGDPGLAGARELFDFPVVGMAEASLLTAAMLGERFSIVTFSPVMQRWYVDSVRDAGLTSRFTGVRTPAAHSADVGAVRETLRADLIELCNAAVQEDGADVVILGGAPLAGLAHEIEEDVAGVVVDPVSAAAAQAVALLTLTRPAAFARRHSKPIAKASKGLAPALSRSFARETAG</sequence>
<reference evidence="3 5" key="1">
    <citation type="submission" date="2016-10" db="EMBL/GenBank/DDBJ databases">
        <authorList>
            <person name="Cai Z."/>
        </authorList>
    </citation>
    <scope>NUCLEOTIDE SEQUENCE [LARGE SCALE GENOMIC DNA]</scope>
    <source>
        <strain evidence="3 5">DSM 25227</strain>
    </source>
</reference>
<dbReference type="InterPro" id="IPR015942">
    <property type="entry name" value="Asp/Glu/hydantoin_racemase"/>
</dbReference>
<dbReference type="GO" id="GO:0047661">
    <property type="term" value="F:amino-acid racemase activity"/>
    <property type="evidence" value="ECO:0007669"/>
    <property type="project" value="InterPro"/>
</dbReference>
<evidence type="ECO:0000313" key="4">
    <source>
        <dbReference type="Proteomes" id="UP000245839"/>
    </source>
</evidence>
<keyword evidence="4" id="KW-1185">Reference proteome</keyword>
<dbReference type="Proteomes" id="UP000251571">
    <property type="component" value="Unassembled WGS sequence"/>
</dbReference>
<dbReference type="RefSeq" id="WP_109563811.1">
    <property type="nucleotide sequence ID" value="NZ_QGDJ01000003.1"/>
</dbReference>
<dbReference type="EMBL" id="QGDJ01000003">
    <property type="protein sequence ID" value="PWJ20206.1"/>
    <property type="molecule type" value="Genomic_DNA"/>
</dbReference>
<reference evidence="2 4" key="2">
    <citation type="submission" date="2018-03" db="EMBL/GenBank/DDBJ databases">
        <title>Genomic Encyclopedia of Archaeal and Bacterial Type Strains, Phase II (KMG-II): from individual species to whole genera.</title>
        <authorList>
            <person name="Goeker M."/>
        </authorList>
    </citation>
    <scope>NUCLEOTIDE SEQUENCE [LARGE SCALE GENOMIC DNA]</scope>
    <source>
        <strain evidence="2 4">DSM 25227</strain>
    </source>
</reference>
<dbReference type="Proteomes" id="UP000245839">
    <property type="component" value="Unassembled WGS sequence"/>
</dbReference>
<accession>A0A2Y9AJ72</accession>
<comment type="similarity">
    <text evidence="1">Belongs to the HyuE racemase family.</text>
</comment>
<dbReference type="Gene3D" id="3.40.50.12500">
    <property type="match status" value="1"/>
</dbReference>
<protein>
    <submittedName>
        <fullName evidence="3">Asp/Glu/hydantoin racemase</fullName>
    </submittedName>
</protein>
<name>A0A2Y9AJ72_9RHOB</name>